<feature type="transmembrane region" description="Helical" evidence="2">
    <location>
        <begin position="617"/>
        <end position="640"/>
    </location>
</feature>
<evidence type="ECO:0000256" key="3">
    <source>
        <dbReference type="SAM" id="SignalP"/>
    </source>
</evidence>
<reference evidence="4 5" key="1">
    <citation type="submission" date="2014-09" db="EMBL/GenBank/DDBJ databases">
        <authorList>
            <person name="Martin A.A."/>
        </authorList>
    </citation>
    <scope>NUCLEOTIDE SEQUENCE</scope>
    <source>
        <strain evidence="5">ED321</strain>
        <strain evidence="4">ED321 Heterogonic</strain>
    </source>
</reference>
<evidence type="ECO:0000313" key="5">
    <source>
        <dbReference type="Proteomes" id="UP000035682"/>
    </source>
</evidence>
<dbReference type="GeneID" id="36378384"/>
<proteinExistence type="predicted"/>
<accession>A0A090LEQ6</accession>
<name>A0A090LEQ6_STRRB</name>
<reference evidence="6" key="2">
    <citation type="submission" date="2020-12" db="UniProtKB">
        <authorList>
            <consortium name="WormBaseParasite"/>
        </authorList>
    </citation>
    <scope>IDENTIFICATION</scope>
</reference>
<feature type="signal peptide" evidence="3">
    <location>
        <begin position="1"/>
        <end position="20"/>
    </location>
</feature>
<keyword evidence="2" id="KW-0812">Transmembrane</keyword>
<organism evidence="4">
    <name type="scientific">Strongyloides ratti</name>
    <name type="common">Parasitic roundworm</name>
    <dbReference type="NCBI Taxonomy" id="34506"/>
    <lineage>
        <taxon>Eukaryota</taxon>
        <taxon>Metazoa</taxon>
        <taxon>Ecdysozoa</taxon>
        <taxon>Nematoda</taxon>
        <taxon>Chromadorea</taxon>
        <taxon>Rhabditida</taxon>
        <taxon>Tylenchina</taxon>
        <taxon>Panagrolaimomorpha</taxon>
        <taxon>Strongyloidoidea</taxon>
        <taxon>Strongyloididae</taxon>
        <taxon>Strongyloides</taxon>
    </lineage>
</organism>
<keyword evidence="5" id="KW-1185">Reference proteome</keyword>
<dbReference type="WBParaSite" id="SRAE_2000069300.1">
    <property type="protein sequence ID" value="SRAE_2000069300.1"/>
    <property type="gene ID" value="WBGene00260890"/>
</dbReference>
<evidence type="ECO:0000313" key="6">
    <source>
        <dbReference type="WBParaSite" id="SRAE_2000069300.1"/>
    </source>
</evidence>
<feature type="region of interest" description="Disordered" evidence="1">
    <location>
        <begin position="706"/>
        <end position="743"/>
    </location>
</feature>
<evidence type="ECO:0000256" key="2">
    <source>
        <dbReference type="SAM" id="Phobius"/>
    </source>
</evidence>
<feature type="chain" id="PRO_5015030770" evidence="3">
    <location>
        <begin position="21"/>
        <end position="743"/>
    </location>
</feature>
<keyword evidence="2" id="KW-0472">Membrane</keyword>
<gene>
    <name evidence="4 6 7" type="ORF">SRAE_2000069300</name>
</gene>
<dbReference type="CTD" id="36378384"/>
<keyword evidence="3" id="KW-0732">Signal</keyword>
<evidence type="ECO:0000313" key="4">
    <source>
        <dbReference type="EMBL" id="CEF66020.1"/>
    </source>
</evidence>
<dbReference type="AlphaFoldDB" id="A0A090LEQ6"/>
<dbReference type="WormBase" id="SRAE_2000069300">
    <property type="protein sequence ID" value="SRP07595"/>
    <property type="gene ID" value="WBGene00260890"/>
</dbReference>
<keyword evidence="2" id="KW-1133">Transmembrane helix</keyword>
<feature type="compositionally biased region" description="Low complexity" evidence="1">
    <location>
        <begin position="706"/>
        <end position="721"/>
    </location>
</feature>
<dbReference type="Proteomes" id="UP000035682">
    <property type="component" value="Unplaced"/>
</dbReference>
<evidence type="ECO:0000313" key="7">
    <source>
        <dbReference type="WormBase" id="SRAE_2000069300"/>
    </source>
</evidence>
<dbReference type="EMBL" id="LN609529">
    <property type="protein sequence ID" value="CEF66020.1"/>
    <property type="molecule type" value="Genomic_DNA"/>
</dbReference>
<dbReference type="RefSeq" id="XP_024505220.1">
    <property type="nucleotide sequence ID" value="XM_024651554.1"/>
</dbReference>
<evidence type="ECO:0000256" key="1">
    <source>
        <dbReference type="SAM" id="MobiDB-lite"/>
    </source>
</evidence>
<protein>
    <submittedName>
        <fullName evidence="4 6">Uncharacterized protein</fullName>
    </submittedName>
</protein>
<sequence length="743" mass="86569">MRFIFFLIFLILNKSQLIISNKVTFSVVVYGPNITQDENNFHVLDKNLEFDGLEKFKTSETKFENVVFKNPKIFIIDWEEVQRMTNNPNYMYGFQIRGKELNSFHVTFTASFFRGLTFNGLENEVMTCDVSQCDIGYVFFDKKLNYVQLIEKGNIYTVEYAVLVLVKSLSNRIVLQEVNYHKMNINIGLCPYINWVSKKGLLKFIPEDHIKDNGYFESSNGNAHILIPFFKKSLDSNFFSCGKLKQPTLNDISIGYNLKNIESERNFEKEIYPLGDDIVCGNHYDQERYYFFAYSENYTNYMGERRMDKIDISFDKNYKIYAGQSIYIYPRYPIDNFFQNNVINKRLGENWYVEEPRCIVKLKTNIEATIIPTIESLSLINYNPNMKIFYQIIQKDNLNKKYNIKCFAKVEGEMKDHLDEFYSRAAEFTVINLNNKNNVYKYTSNEIIFYGNKMDNFGAYICKDFNFTHIYDKNIITLTKSYFIPENKTEIIFHELIVEKNKHTNKYKICQQSYGLFSNITKVKINILENDTLIIDVDDFSTLQNQIEIKDNEVFYNNSRNISGISILCTYKTIFQTTFNVKQNVKFLKKQSIKYKTKVVKDSNNSKTIVDTTSNSMLWIIAFVLIVIFFCTVIVIIVVVMKKRKKRKSKAKKGIKKSDLSFSDSLSSTSSSTSSSILSQSNDFNKKFLNKKGKKISNGKITSKISDLSTTTESASSSVSSGIDKKKGRNYFSNDNKFRITAK</sequence>